<gene>
    <name evidence="1" type="ORF">BK730_21090</name>
</gene>
<reference evidence="1 2" key="1">
    <citation type="submission" date="2016-10" db="EMBL/GenBank/DDBJ databases">
        <title>Comparative genomics of Bacillus thuringiensis reveals a path to pathogens against multiple invertebrate hosts.</title>
        <authorList>
            <person name="Zheng J."/>
            <person name="Gao Q."/>
            <person name="Liu H."/>
            <person name="Peng D."/>
            <person name="Ruan L."/>
            <person name="Sun M."/>
        </authorList>
    </citation>
    <scope>NUCLEOTIDE SEQUENCE [LARGE SCALE GENOMIC DNA]</scope>
    <source>
        <strain evidence="1">BGSC 4BK1</strain>
    </source>
</reference>
<name>A0A242Z215_9BACI</name>
<accession>A0A2T0DSW4</accession>
<proteinExistence type="predicted"/>
<dbReference type="Proteomes" id="UP000194945">
    <property type="component" value="Unassembled WGS sequence"/>
</dbReference>
<evidence type="ECO:0000313" key="1">
    <source>
        <dbReference type="EMBL" id="OTX86380.1"/>
    </source>
</evidence>
<comment type="caution">
    <text evidence="1">The sequence shown here is derived from an EMBL/GenBank/DDBJ whole genome shotgun (WGS) entry which is preliminary data.</text>
</comment>
<evidence type="ECO:0000313" key="2">
    <source>
        <dbReference type="Proteomes" id="UP000194945"/>
    </source>
</evidence>
<sequence length="257" mass="28492">MIKEKITQIKTYLKELPKNQQVAEDLDFYTFLATLIPVPGYQQAALLVNKLVANHNLNLLITELRDGIYQTNTKLSTLESDVEKIKSMANVVSVVSDLDDKVNLIMEQAQQELPSEFIVETEGWSTQTIINQIINADFTSVSATNNSHNRLENVDINSNRTHLRATNHSSNYLKGTKFNDSSGTVGMTGITQKGNIQVTGNSVGFGEGGTLIFGSLNKVAGKCPVCNEKIVADRIELQRYSKIQCPQCKGTFDIRLH</sequence>
<protein>
    <submittedName>
        <fullName evidence="1">Uncharacterized protein</fullName>
    </submittedName>
</protein>
<accession>A0A242Z215</accession>
<dbReference type="AlphaFoldDB" id="A0A242Z215"/>
<organism evidence="1 2">
    <name type="scientific">Bacillus wiedmannii</name>
    <dbReference type="NCBI Taxonomy" id="1890302"/>
    <lineage>
        <taxon>Bacteria</taxon>
        <taxon>Bacillati</taxon>
        <taxon>Bacillota</taxon>
        <taxon>Bacilli</taxon>
        <taxon>Bacillales</taxon>
        <taxon>Bacillaceae</taxon>
        <taxon>Bacillus</taxon>
        <taxon>Bacillus cereus group</taxon>
    </lineage>
</organism>
<dbReference type="RefSeq" id="WP_088093143.1">
    <property type="nucleotide sequence ID" value="NZ_JARMNH010000007.1"/>
</dbReference>
<dbReference type="EMBL" id="NFDE01000058">
    <property type="protein sequence ID" value="OTX86380.1"/>
    <property type="molecule type" value="Genomic_DNA"/>
</dbReference>